<comment type="caution">
    <text evidence="1">The sequence shown here is derived from an EMBL/GenBank/DDBJ whole genome shotgun (WGS) entry which is preliminary data.</text>
</comment>
<proteinExistence type="predicted"/>
<dbReference type="Proteomes" id="UP001320706">
    <property type="component" value="Unassembled WGS sequence"/>
</dbReference>
<dbReference type="EMBL" id="JAMKPW020000037">
    <property type="protein sequence ID" value="KAK8201362.1"/>
    <property type="molecule type" value="Genomic_DNA"/>
</dbReference>
<accession>A0ACC3S7P6</accession>
<keyword evidence="2" id="KW-1185">Reference proteome</keyword>
<protein>
    <submittedName>
        <fullName evidence="1">Uncharacterized protein</fullName>
    </submittedName>
</protein>
<sequence>MGLASCWRPNLHGEPLHGAAPSARARRTYKKGKKAKPNRRELNGTPVMSPPGDAEVRGSPGSELQGLRPGVNRVPIRNRRPVGFLTKSAGHVGRPSRFVNGSAADRALGNSDGAIGWGFRMSLACESGCGEFNPGRVILSRGGPPLPLNYSSRPHGWFSPLRAPVHSGAPTGKQDSYLVDSASSHMLVSKIKPCMSKYKQSIR</sequence>
<evidence type="ECO:0000313" key="2">
    <source>
        <dbReference type="Proteomes" id="UP001320706"/>
    </source>
</evidence>
<reference evidence="1" key="1">
    <citation type="submission" date="2024-02" db="EMBL/GenBank/DDBJ databases">
        <title>Metagenome Assembled Genome of Zalaria obscura JY119.</title>
        <authorList>
            <person name="Vighnesh L."/>
            <person name="Jagadeeshwari U."/>
            <person name="Venkata Ramana C."/>
            <person name="Sasikala C."/>
        </authorList>
    </citation>
    <scope>NUCLEOTIDE SEQUENCE</scope>
    <source>
        <strain evidence="1">JY119</strain>
    </source>
</reference>
<gene>
    <name evidence="1" type="ORF">M8818_005898</name>
</gene>
<organism evidence="1 2">
    <name type="scientific">Zalaria obscura</name>
    <dbReference type="NCBI Taxonomy" id="2024903"/>
    <lineage>
        <taxon>Eukaryota</taxon>
        <taxon>Fungi</taxon>
        <taxon>Dikarya</taxon>
        <taxon>Ascomycota</taxon>
        <taxon>Pezizomycotina</taxon>
        <taxon>Dothideomycetes</taxon>
        <taxon>Dothideomycetidae</taxon>
        <taxon>Dothideales</taxon>
        <taxon>Zalariaceae</taxon>
        <taxon>Zalaria</taxon>
    </lineage>
</organism>
<evidence type="ECO:0000313" key="1">
    <source>
        <dbReference type="EMBL" id="KAK8201362.1"/>
    </source>
</evidence>
<name>A0ACC3S7P6_9PEZI</name>